<feature type="domain" description="ABC transporter" evidence="6">
    <location>
        <begin position="6"/>
        <end position="238"/>
    </location>
</feature>
<evidence type="ECO:0000259" key="6">
    <source>
        <dbReference type="PROSITE" id="PS50893"/>
    </source>
</evidence>
<keyword evidence="3" id="KW-0547">Nucleotide-binding</keyword>
<dbReference type="PROSITE" id="PS00211">
    <property type="entry name" value="ABC_TRANSPORTER_1"/>
    <property type="match status" value="1"/>
</dbReference>
<dbReference type="InterPro" id="IPR017871">
    <property type="entry name" value="ABC_transporter-like_CS"/>
</dbReference>
<dbReference type="Proteomes" id="UP001500767">
    <property type="component" value="Unassembled WGS sequence"/>
</dbReference>
<dbReference type="InterPro" id="IPR027417">
    <property type="entry name" value="P-loop_NTPase"/>
</dbReference>
<accession>A0ABP6WJ03</accession>
<dbReference type="Pfam" id="PF00005">
    <property type="entry name" value="ABC_tran"/>
    <property type="match status" value="2"/>
</dbReference>
<dbReference type="PANTHER" id="PTHR43790">
    <property type="entry name" value="CARBOHYDRATE TRANSPORT ATP-BINDING PROTEIN MG119-RELATED"/>
    <property type="match status" value="1"/>
</dbReference>
<evidence type="ECO:0000256" key="3">
    <source>
        <dbReference type="ARBA" id="ARBA00022741"/>
    </source>
</evidence>
<protein>
    <submittedName>
        <fullName evidence="7">Sugar ABC transporter ATP-binding protein</fullName>
    </submittedName>
</protein>
<evidence type="ECO:0000313" key="7">
    <source>
        <dbReference type="EMBL" id="GAA3552382.1"/>
    </source>
</evidence>
<evidence type="ECO:0000313" key="8">
    <source>
        <dbReference type="Proteomes" id="UP001500767"/>
    </source>
</evidence>
<dbReference type="CDD" id="cd03215">
    <property type="entry name" value="ABC_Carb_Monos_II"/>
    <property type="match status" value="1"/>
</dbReference>
<dbReference type="SUPFAM" id="SSF52540">
    <property type="entry name" value="P-loop containing nucleoside triphosphate hydrolases"/>
    <property type="match status" value="2"/>
</dbReference>
<comment type="caution">
    <text evidence="7">The sequence shown here is derived from an EMBL/GenBank/DDBJ whole genome shotgun (WGS) entry which is preliminary data.</text>
</comment>
<sequence length="514" mass="55022">MSAPLLEVRHLEKTFFATRAAQDVSFDVHAGEIVSLLGENGAGKSTVIKMLAGVYRPDGGTMLLQGEDLDASGTRSKISFVHQNLGLIEWMTVAENIAQVLGYPRRFGLIDHRGVNRQAERVLEQVGGGIDPEARIVDLPRTERSLLAIARGLVSDPALLVLDEPTASLPAHDVDRLFDVLRRLRDTGVGMIYVSHRLDEIYQISSRTVVMRNGRVVAERQVEGLGHQALVELIVGRETTSPSFDPPGDEVRVALDDLVVGGAGPVTLRVARGEVVALCGLRAAGQEAVGRAIAGALPAESGTVSIDGQVRRLRSPSDAVDVGVGFATSNRETESVAPGLTVRENLFLNPAVWGRKSYQWFGRRGEGRDAYAQIRAFGVRPDDPELSLDTFSGGNQQKVVLARWLSVGRAVMVLEEPTMGVDVGAKSEIYALLRDAARAGTATVVVSTDMEEVTKIAHRAFVLERGRVVAEFAGADLTIANLVAAASGLDRTDPAPDGPAGDPAPPSHHRQETA</sequence>
<dbReference type="EMBL" id="BAAAYR010000001">
    <property type="protein sequence ID" value="GAA3552382.1"/>
    <property type="molecule type" value="Genomic_DNA"/>
</dbReference>
<dbReference type="InterPro" id="IPR003593">
    <property type="entry name" value="AAA+_ATPase"/>
</dbReference>
<keyword evidence="1" id="KW-0813">Transport</keyword>
<dbReference type="GO" id="GO:0005524">
    <property type="term" value="F:ATP binding"/>
    <property type="evidence" value="ECO:0007669"/>
    <property type="project" value="UniProtKB-KW"/>
</dbReference>
<name>A0ABP6WJ03_9ACTN</name>
<dbReference type="InterPro" id="IPR003439">
    <property type="entry name" value="ABC_transporter-like_ATP-bd"/>
</dbReference>
<feature type="region of interest" description="Disordered" evidence="5">
    <location>
        <begin position="490"/>
        <end position="514"/>
    </location>
</feature>
<keyword evidence="4 7" id="KW-0067">ATP-binding</keyword>
<gene>
    <name evidence="7" type="ORF">GCM10022197_04250</name>
</gene>
<evidence type="ECO:0000256" key="4">
    <source>
        <dbReference type="ARBA" id="ARBA00022840"/>
    </source>
</evidence>
<evidence type="ECO:0000256" key="2">
    <source>
        <dbReference type="ARBA" id="ARBA00022737"/>
    </source>
</evidence>
<dbReference type="Gene3D" id="3.40.50.300">
    <property type="entry name" value="P-loop containing nucleotide triphosphate hydrolases"/>
    <property type="match status" value="2"/>
</dbReference>
<dbReference type="CDD" id="cd03216">
    <property type="entry name" value="ABC_Carb_Monos_I"/>
    <property type="match status" value="1"/>
</dbReference>
<evidence type="ECO:0000256" key="5">
    <source>
        <dbReference type="SAM" id="MobiDB-lite"/>
    </source>
</evidence>
<feature type="domain" description="ABC transporter" evidence="6">
    <location>
        <begin position="246"/>
        <end position="490"/>
    </location>
</feature>
<organism evidence="7 8">
    <name type="scientific">Microlunatus spumicola</name>
    <dbReference type="NCBI Taxonomy" id="81499"/>
    <lineage>
        <taxon>Bacteria</taxon>
        <taxon>Bacillati</taxon>
        <taxon>Actinomycetota</taxon>
        <taxon>Actinomycetes</taxon>
        <taxon>Propionibacteriales</taxon>
        <taxon>Propionibacteriaceae</taxon>
        <taxon>Microlunatus</taxon>
    </lineage>
</organism>
<keyword evidence="2" id="KW-0677">Repeat</keyword>
<keyword evidence="8" id="KW-1185">Reference proteome</keyword>
<dbReference type="SMART" id="SM00382">
    <property type="entry name" value="AAA"/>
    <property type="match status" value="2"/>
</dbReference>
<dbReference type="PROSITE" id="PS50893">
    <property type="entry name" value="ABC_TRANSPORTER_2"/>
    <property type="match status" value="2"/>
</dbReference>
<reference evidence="8" key="1">
    <citation type="journal article" date="2019" name="Int. J. Syst. Evol. Microbiol.">
        <title>The Global Catalogue of Microorganisms (GCM) 10K type strain sequencing project: providing services to taxonomists for standard genome sequencing and annotation.</title>
        <authorList>
            <consortium name="The Broad Institute Genomics Platform"/>
            <consortium name="The Broad Institute Genome Sequencing Center for Infectious Disease"/>
            <person name="Wu L."/>
            <person name="Ma J."/>
        </authorList>
    </citation>
    <scope>NUCLEOTIDE SEQUENCE [LARGE SCALE GENOMIC DNA]</scope>
    <source>
        <strain evidence="8">JCM 16540</strain>
    </source>
</reference>
<dbReference type="InterPro" id="IPR050107">
    <property type="entry name" value="ABC_carbohydrate_import_ATPase"/>
</dbReference>
<evidence type="ECO:0000256" key="1">
    <source>
        <dbReference type="ARBA" id="ARBA00022448"/>
    </source>
</evidence>
<dbReference type="RefSeq" id="WP_204912454.1">
    <property type="nucleotide sequence ID" value="NZ_BAAAYR010000001.1"/>
</dbReference>
<proteinExistence type="predicted"/>
<dbReference type="PANTHER" id="PTHR43790:SF9">
    <property type="entry name" value="GALACTOFURANOSE TRANSPORTER ATP-BINDING PROTEIN YTFR"/>
    <property type="match status" value="1"/>
</dbReference>